<dbReference type="PROSITE" id="PS00675">
    <property type="entry name" value="SIGMA54_INTERACT_1"/>
    <property type="match status" value="1"/>
</dbReference>
<feature type="region of interest" description="Disordered" evidence="10">
    <location>
        <begin position="4080"/>
        <end position="4460"/>
    </location>
</feature>
<dbReference type="GO" id="GO:0000055">
    <property type="term" value="P:ribosomal large subunit export from nucleus"/>
    <property type="evidence" value="ECO:0007669"/>
    <property type="project" value="TreeGrafter"/>
</dbReference>
<evidence type="ECO:0000256" key="10">
    <source>
        <dbReference type="SAM" id="MobiDB-lite"/>
    </source>
</evidence>
<evidence type="ECO:0000256" key="4">
    <source>
        <dbReference type="ARBA" id="ARBA00017143"/>
    </source>
</evidence>
<dbReference type="InterPro" id="IPR003593">
    <property type="entry name" value="AAA+_ATPase"/>
</dbReference>
<feature type="compositionally biased region" description="Acidic residues" evidence="10">
    <location>
        <begin position="4190"/>
        <end position="4215"/>
    </location>
</feature>
<dbReference type="FunFam" id="3.40.50.300:FF:001368">
    <property type="entry name" value="Midasin"/>
    <property type="match status" value="1"/>
</dbReference>
<feature type="compositionally biased region" description="Basic and acidic residues" evidence="10">
    <location>
        <begin position="4358"/>
        <end position="4370"/>
    </location>
</feature>
<proteinExistence type="inferred from homology"/>
<comment type="subcellular location">
    <subcellularLocation>
        <location evidence="1">Nucleus</location>
        <location evidence="1">Nucleolus</location>
    </subcellularLocation>
    <subcellularLocation>
        <location evidence="2">Nucleus</location>
        <location evidence="2">Nucleoplasm</location>
    </subcellularLocation>
</comment>
<keyword evidence="5 9" id="KW-0547">Nucleotide-binding</keyword>
<dbReference type="EMBL" id="ML210301">
    <property type="protein sequence ID" value="TFK20417.1"/>
    <property type="molecule type" value="Genomic_DNA"/>
</dbReference>
<dbReference type="Proteomes" id="UP000307440">
    <property type="component" value="Unassembled WGS sequence"/>
</dbReference>
<feature type="compositionally biased region" description="Basic and acidic residues" evidence="10">
    <location>
        <begin position="4172"/>
        <end position="4189"/>
    </location>
</feature>
<dbReference type="SUPFAM" id="SSF53300">
    <property type="entry name" value="vWA-like"/>
    <property type="match status" value="1"/>
</dbReference>
<evidence type="ECO:0000256" key="1">
    <source>
        <dbReference type="ARBA" id="ARBA00004604"/>
    </source>
</evidence>
<dbReference type="GO" id="GO:0030687">
    <property type="term" value="C:preribosome, large subunit precursor"/>
    <property type="evidence" value="ECO:0007669"/>
    <property type="project" value="TreeGrafter"/>
</dbReference>
<dbReference type="Pfam" id="PF17867">
    <property type="entry name" value="AAA_lid_7"/>
    <property type="match status" value="2"/>
</dbReference>
<feature type="compositionally biased region" description="Low complexity" evidence="10">
    <location>
        <begin position="4328"/>
        <end position="4339"/>
    </location>
</feature>
<dbReference type="Pfam" id="PF17865">
    <property type="entry name" value="AAA_lid_5"/>
    <property type="match status" value="1"/>
</dbReference>
<name>A0A5C3KKG0_COPMA</name>
<keyword evidence="6 9" id="KW-0067">ATP-binding</keyword>
<dbReference type="Gene3D" id="3.40.50.300">
    <property type="entry name" value="P-loop containing nucleotide triphosphate hydrolases"/>
    <property type="match status" value="6"/>
</dbReference>
<evidence type="ECO:0000256" key="2">
    <source>
        <dbReference type="ARBA" id="ARBA00004642"/>
    </source>
</evidence>
<dbReference type="SUPFAM" id="SSF52540">
    <property type="entry name" value="P-loop containing nucleoside triphosphate hydrolases"/>
    <property type="match status" value="6"/>
</dbReference>
<dbReference type="PANTHER" id="PTHR48103:SF2">
    <property type="entry name" value="MIDASIN"/>
    <property type="match status" value="1"/>
</dbReference>
<evidence type="ECO:0000256" key="6">
    <source>
        <dbReference type="ARBA" id="ARBA00022840"/>
    </source>
</evidence>
<keyword evidence="7 9" id="KW-0143">Chaperone</keyword>
<dbReference type="InterPro" id="IPR011704">
    <property type="entry name" value="ATPase_dyneun-rel_AAA"/>
</dbReference>
<feature type="compositionally biased region" description="Acidic residues" evidence="10">
    <location>
        <begin position="4304"/>
        <end position="4320"/>
    </location>
</feature>
<keyword evidence="8 9" id="KW-0539">Nucleus</keyword>
<evidence type="ECO:0000313" key="12">
    <source>
        <dbReference type="EMBL" id="TFK20417.1"/>
    </source>
</evidence>
<dbReference type="GO" id="GO:0005524">
    <property type="term" value="F:ATP binding"/>
    <property type="evidence" value="ECO:0007669"/>
    <property type="project" value="UniProtKB-KW"/>
</dbReference>
<dbReference type="SMART" id="SM00382">
    <property type="entry name" value="AAA"/>
    <property type="match status" value="3"/>
</dbReference>
<dbReference type="GO" id="GO:0005730">
    <property type="term" value="C:nucleolus"/>
    <property type="evidence" value="ECO:0007669"/>
    <property type="project" value="UniProtKB-SubCell"/>
</dbReference>
<feature type="compositionally biased region" description="Basic and acidic residues" evidence="10">
    <location>
        <begin position="4414"/>
        <end position="4423"/>
    </location>
</feature>
<dbReference type="GO" id="GO:0016887">
    <property type="term" value="F:ATP hydrolysis activity"/>
    <property type="evidence" value="ECO:0007669"/>
    <property type="project" value="InterPro"/>
</dbReference>
<reference evidence="12 13" key="1">
    <citation type="journal article" date="2019" name="Nat. Ecol. Evol.">
        <title>Megaphylogeny resolves global patterns of mushroom evolution.</title>
        <authorList>
            <person name="Varga T."/>
            <person name="Krizsan K."/>
            <person name="Foldi C."/>
            <person name="Dima B."/>
            <person name="Sanchez-Garcia M."/>
            <person name="Sanchez-Ramirez S."/>
            <person name="Szollosi G.J."/>
            <person name="Szarkandi J.G."/>
            <person name="Papp V."/>
            <person name="Albert L."/>
            <person name="Andreopoulos W."/>
            <person name="Angelini C."/>
            <person name="Antonin V."/>
            <person name="Barry K.W."/>
            <person name="Bougher N.L."/>
            <person name="Buchanan P."/>
            <person name="Buyck B."/>
            <person name="Bense V."/>
            <person name="Catcheside P."/>
            <person name="Chovatia M."/>
            <person name="Cooper J."/>
            <person name="Damon W."/>
            <person name="Desjardin D."/>
            <person name="Finy P."/>
            <person name="Geml J."/>
            <person name="Haridas S."/>
            <person name="Hughes K."/>
            <person name="Justo A."/>
            <person name="Karasinski D."/>
            <person name="Kautmanova I."/>
            <person name="Kiss B."/>
            <person name="Kocsube S."/>
            <person name="Kotiranta H."/>
            <person name="LaButti K.M."/>
            <person name="Lechner B.E."/>
            <person name="Liimatainen K."/>
            <person name="Lipzen A."/>
            <person name="Lukacs Z."/>
            <person name="Mihaltcheva S."/>
            <person name="Morgado L.N."/>
            <person name="Niskanen T."/>
            <person name="Noordeloos M.E."/>
            <person name="Ohm R.A."/>
            <person name="Ortiz-Santana B."/>
            <person name="Ovrebo C."/>
            <person name="Racz N."/>
            <person name="Riley R."/>
            <person name="Savchenko A."/>
            <person name="Shiryaev A."/>
            <person name="Soop K."/>
            <person name="Spirin V."/>
            <person name="Szebenyi C."/>
            <person name="Tomsovsky M."/>
            <person name="Tulloss R.E."/>
            <person name="Uehling J."/>
            <person name="Grigoriev I.V."/>
            <person name="Vagvolgyi C."/>
            <person name="Papp T."/>
            <person name="Martin F.M."/>
            <person name="Miettinen O."/>
            <person name="Hibbett D.S."/>
            <person name="Nagy L.G."/>
        </authorList>
    </citation>
    <scope>NUCLEOTIDE SEQUENCE [LARGE SCALE GENOMIC DNA]</scope>
    <source>
        <strain evidence="12 13">CBS 121175</strain>
    </source>
</reference>
<dbReference type="InterPro" id="IPR002035">
    <property type="entry name" value="VWF_A"/>
</dbReference>
<evidence type="ECO:0000259" key="11">
    <source>
        <dbReference type="PROSITE" id="PS50234"/>
    </source>
</evidence>
<dbReference type="InterPro" id="IPR027417">
    <property type="entry name" value="P-loop_NTPase"/>
</dbReference>
<dbReference type="Pfam" id="PF07728">
    <property type="entry name" value="AAA_5"/>
    <property type="match status" value="8"/>
</dbReference>
<dbReference type="PANTHER" id="PTHR48103">
    <property type="entry name" value="MIDASIN-RELATED"/>
    <property type="match status" value="1"/>
</dbReference>
<feature type="compositionally biased region" description="Polar residues" evidence="10">
    <location>
        <begin position="4340"/>
        <end position="4357"/>
    </location>
</feature>
<accession>A0A5C3KKG0</accession>
<evidence type="ECO:0000313" key="13">
    <source>
        <dbReference type="Proteomes" id="UP000307440"/>
    </source>
</evidence>
<comment type="function">
    <text evidence="9">Nuclear chaperone required for maturation and nuclear export of pre-60S ribosome subunits.</text>
</comment>
<evidence type="ECO:0000256" key="5">
    <source>
        <dbReference type="ARBA" id="ARBA00022741"/>
    </source>
</evidence>
<evidence type="ECO:0000256" key="7">
    <source>
        <dbReference type="ARBA" id="ARBA00023186"/>
    </source>
</evidence>
<feature type="compositionally biased region" description="Acidic residues" evidence="10">
    <location>
        <begin position="4094"/>
        <end position="4135"/>
    </location>
</feature>
<dbReference type="GO" id="GO:0000027">
    <property type="term" value="P:ribosomal large subunit assembly"/>
    <property type="evidence" value="ECO:0007669"/>
    <property type="project" value="InterPro"/>
</dbReference>
<protein>
    <recommendedName>
        <fullName evidence="4 9">Midasin</fullName>
    </recommendedName>
</protein>
<dbReference type="InterPro" id="IPR036465">
    <property type="entry name" value="vWFA_dom_sf"/>
</dbReference>
<evidence type="ECO:0000256" key="8">
    <source>
        <dbReference type="ARBA" id="ARBA00023242"/>
    </source>
</evidence>
<dbReference type="PIRSF" id="PIRSF010340">
    <property type="entry name" value="Midasin"/>
    <property type="match status" value="1"/>
</dbReference>
<evidence type="ECO:0000256" key="3">
    <source>
        <dbReference type="ARBA" id="ARBA00007188"/>
    </source>
</evidence>
<dbReference type="InterPro" id="IPR040848">
    <property type="entry name" value="AAA_lid_7"/>
</dbReference>
<dbReference type="InterPro" id="IPR025662">
    <property type="entry name" value="Sigma_54_int_dom_ATP-bd_1"/>
</dbReference>
<evidence type="ECO:0000256" key="9">
    <source>
        <dbReference type="PIRNR" id="PIRNR010340"/>
    </source>
</evidence>
<feature type="compositionally biased region" description="Acidic residues" evidence="10">
    <location>
        <begin position="4234"/>
        <end position="4268"/>
    </location>
</feature>
<dbReference type="GO" id="GO:0005654">
    <property type="term" value="C:nucleoplasm"/>
    <property type="evidence" value="ECO:0007669"/>
    <property type="project" value="UniProtKB-SubCell"/>
</dbReference>
<dbReference type="PROSITE" id="PS50234">
    <property type="entry name" value="VWFA"/>
    <property type="match status" value="1"/>
</dbReference>
<feature type="compositionally biased region" description="Acidic residues" evidence="10">
    <location>
        <begin position="4277"/>
        <end position="4290"/>
    </location>
</feature>
<organism evidence="12 13">
    <name type="scientific">Coprinopsis marcescibilis</name>
    <name type="common">Agaric fungus</name>
    <name type="synonym">Psathyrella marcescibilis</name>
    <dbReference type="NCBI Taxonomy" id="230819"/>
    <lineage>
        <taxon>Eukaryota</taxon>
        <taxon>Fungi</taxon>
        <taxon>Dikarya</taxon>
        <taxon>Basidiomycota</taxon>
        <taxon>Agaricomycotina</taxon>
        <taxon>Agaricomycetes</taxon>
        <taxon>Agaricomycetidae</taxon>
        <taxon>Agaricales</taxon>
        <taxon>Agaricineae</taxon>
        <taxon>Psathyrellaceae</taxon>
        <taxon>Coprinopsis</taxon>
    </lineage>
</organism>
<gene>
    <name evidence="12" type="ORF">FA15DRAFT_682542</name>
</gene>
<comment type="similarity">
    <text evidence="3 9">Belongs to the midasin family.</text>
</comment>
<feature type="region of interest" description="Disordered" evidence="10">
    <location>
        <begin position="4485"/>
        <end position="4545"/>
    </location>
</feature>
<dbReference type="InterPro" id="IPR041190">
    <property type="entry name" value="Midasin_AAA_lid_5"/>
</dbReference>
<keyword evidence="13" id="KW-1185">Reference proteome</keyword>
<feature type="compositionally biased region" description="Basic and acidic residues" evidence="10">
    <location>
        <begin position="4136"/>
        <end position="4162"/>
    </location>
</feature>
<dbReference type="OrthoDB" id="5186at2759"/>
<dbReference type="STRING" id="230819.A0A5C3KKG0"/>
<sequence>METDSDFQHPLSIHLQRQTQHLASIVPPESSCISQLQSSPDMAVFLTVLSKLLADPTYTQIVATLFRPILMDLCARWLSDDVNSDENLCALAYLVEVHEELFPIMSRLLQTFYPQGPLSFISKDTTSLETINPSRVSDLLLAYYRILRANRQLPSQCYWSLVPLSMVMSDSRLDDGIRLLSAKCYSAQVGMGDAESEALESKVVGKTIEEEKCLLEYGRGLDGSKKHTSCWILENVEIDRVRQSRSRLVGEPVDFYHTDDQEPRVTIDKSALSPFLADIEGVFLLKSSASNPDSTGYIPTPSGNKTLRSLAHHVSLRIPTLLTSSPSAGKALILNHLAAQLYPGVKNQIITIHLADTSLDPRSLLGSYISSTSRPGTFEWKEGVLVRSMREGKWVVLEDVDKGSNEVLGTFKPLMESMGGDKWVGGRASIYVPGKGEVEAHENFMLFATRSLAPSPAGKFPTATFFAAHKFYETTLRSPCTEELQTILEAQFPNLSTSTANAVIHLWTSVKAVPRASSSRIIGLRELTKLCQRVERLLPPSHYSMDVDSPSSSQTTLANVFTNPVLREDVYLEARDVFFGTGATTASSQASTDAIANVIAEHLSLDQERCNWLVNKRTPDFYIQKDVNGHSSGVRVGRTYLPARQMKSELGRQQNSRPFALHRPAVCLLSRIGSSIALNEPVLLTGETGTGKTSAITYLASILRRPLVSLNLSHQTESADLIGGLKPIDAHLPGSVLQEEFVELFGATFSRKRNEKFETEVRKAVNEGKWKRAVGLWKECVRMAQDRLKVKKEEAADPNIDREQEANLPRKRRKIDERDVQSKLDRWTRFLTSVEQFDVQHVHGHGKFAFGFVEGPLVKALRNGDWILLDEINLASPETLECITSLLHGPTASITLTENGELEPIPRHPDFRLFACMNPATDVGKKDLPPNIRSRFTEIDVPSPDTDKETLLTIIEQYIGSHTIGDKGAVMNVAEFYMAVKGLVHKRQLADGSNHRPHFSMRSLSRALTFASDIAGAYPLRRAIWEGCLMAFTMVLDEQSAQSVTALAHKHLLAGVKNPRSLLAKMPNPPSNADAFVKFGPFYLEKGPLPDDPCEEYIITPSVEKKLIDLARIILTRKFPVLIEGPTSSGKTSSIEYLAKRTGHQFIRINNHEHTDIQEYIGSYVSDPLTGKLVFQDGLLVQALRTGSWIVLDELNLAPTDVLEALNRLLDDNRELIIPETQEVVRPHPHFMLFSTQNPPGLYGGRKILSRAFRNRFLEVHFDDVPQTELETILCQRCRIAPSYGKKIVAVFRELQKRRESSRVFESKQGFATLRDLFRWAGRDAVGYQELAENGYMLLAERARREEDKCAVKAVIESIMGVRIDENSLYDLERPGFDLPTFLGCPPPKTSNVIWTKAMQRLFVLVARALRFNEPVLLVGETGSGKTSVCQVFADATGQQLRGLNCHQNTETADIIGGLRPLRNRAALQSEIVQQAQEMLQSLDLCGQEEDPTFIPALVDRNLKSNKQLDSDSRSKLETIRSQFLHSQSIFEWYDGPLISSMRDGDVFLLDEISLAEDSVLERLNSVLEPGRTVVLAEQGGSDLEKRMVTACEAFKLIATMNPGGDYGKKELSPALRNRFTEIWVPRVEDRTDLELIINNSWKSPGLCRFTPCILDFVDWICGRVGDRSLLGLRDILAWVIFTNSALPSTSIDLGIAAKIFHHAAHMAYLDGLSSLPQLSGIQKLLSLVPVVEGEQEISVRLGAFTMKAGTHPPKPQLFTLSAPTTQSNAMRIARACQVAKPILLEGSPVAALANMTGHELHRINLSDQTDLVDLFGSDLPVEGDGEFLQALQLGHWVLLDEMNLAPQAVLEGLNAVLDHRSTVYIPELGRTFACHPSFRIFAAQNPLSQGGGRKGLPKSFVNRFTKVYVEELTTEDYFAVCKHLFPDLGEEALRAMISFNSQLTDQVIIRKSFGREGWGTLCQAQGSKEPACRFRNSKDRIRVGEIFDSAFSTSFDVKSMPPFTLSPQHFQIGNFTCSRHNLAPLKRSGRLLQCQLPALESLSHCISQAWLSVVVGARNTGKTQLIRTLAALTGNHLEEIPINNATDTMDILGSFEQLDVRGQFLHVIDGLLSSVTHDLKLAYESKLKSVRDLLRTSSSSSEDELLEAREIVSRLAELNTPTNYAMYVQEMDHILTNKDALGRFEWVDGPLVRAMRHGHWVLLDGANLCNPSVLDRLNSLCEPDGTLVLSERGFLNGKVQVLKPHRDFRLFMLVDPQHGELSRAMRNRGIEISLAETPLLQDNITMRDHLRLPAFPSSPLSITDFDAIRRGKLPRNPLQPPSPQPLGLIQSSSASFNLLRQTSTISIAEPQPWRFIVPFIFRSILPGNLGALNEHLAAFTSGSNLPILRELLEVIKGYSTRGAAGELRVVASHLQELLPYKPMDVFLSTPSTENAPKDLSPDHKVLFGLLELMSLSYLLQRFDGQSSFITPDDKFSHNHQDILDTIEHLIHALQETIGCVLATNEFDDPAKDLTEVTSGIKLLKLANELQDIRSASTLDFSRAYATIMQTMEDLKNAPSTFKRVAEHADQLSQRLTLKTGAGLMDIWRSFYQPRYSYSLTNNIRRQIFDALAVVSLPSHGDTRLDLWASLQSWTKQMKKEEDQESLEIHTLDPQHLALELGALAALVENPQKACKNMQKIMSIHFMGTHTSLPRLLPYQHLIWSTETQTQSLGNWARAITEWLAGIWQTKPPVEGSTGGPTFLLLPIHLIQSLASRPFDSVPRPVPLRNLGQYKNEIRSRIDSLMIYCQDSKTTPEFLETLLSQNMYLLAMCFADSYTSEQLDSMLLTPTRQNSLHSQIEVLRRTSNPRLKDIVEEYLAPLLLASVCQAAGLAWLALGRILFALVVPSIPIDPSSIQNAATLRLKEEESYLQTQILLHTELESTTSGNTETEILGYLSSQLEKLRTCLAQSPQVEQRDNVDRLHQFWAEVYQFSTSLLHPSKTLALSDLWQTNPSTAILQEEVIQESLKGFLTRLETLYVEFSDIAVPLKLAILQFRLGLRLLAEGPKRMDTASKRLGGELVGFPLMSVTSQISERSESQQDSDVSSSVLLPLCAIACEADVGVNPSSQTNRLASLYEQAMGIWNIDQARKRQTDEEANSLYRRRTLEHDALSATEQEVQEFLDLFPEFANALEDPTQPSKSTQDMSLILPHHAAELAEIHLSLFTPHDLNTSTLKYLFKKLRKSALVSILQSDDHIALPAGIDLCSRPLQLDVLGEHSTIVDGKRGNVGDLPNFYTESNIPEATEATSIVERLHSRVDSLILEWPDQEVLHHLSSCCAQVLALDLHSPVAKLLSAIEQLLIQSEDWEIYANRENSLQSHRDELIGLIVRWRRLELASWRSLLQSELNKANEASSIWWFRVYDTAVRGVVNAANEVEQGDNDALDAYLEGLVPLLKEFITGSPLGEYRPRMRLLDSFSRYVAILSDDAEECARVAFRRCSVVLRSLYEYFETFTPNQRKRLEDEIKNFIKLASWKDINVLALRQSAQKSHHQLYKVVRKFREVLKTPVSGQISPQYFGDRPINTISSPVYPPTVVHLSPLPGLHSSSHAHIQNLQQTLNRYQNIINQDIRPWVQSSPFNLPDELACEIIGVSRRLGSLACPSALAGEKRTKYLKSIQIQKRKGWADLLKELKRVGFSRTVKPGVKRQQDSELWMHEQPSISTSEDASLGPLIKRADVYFRALQGCLPAVRLLLPSHHSDLSTRDVSRGTAFGENIFHVGTEIRASSIASIHSLSNLRHLHERIKLIATSPLQFYQSGLASHLGFAKATFCRIMDALQELKAATITFYVTGKGEEPPQELRHSRVSRKVCAHDLRLPHILSANVGESQLLEEVSDWCSNLTQSLEAMETQYHEMNFAIQPLRVWAQKEMDQVAVFPQTESEPITEAPSNVLESLVDSLLLPVQAIVAIYKQQAQEEDEDRQISRGIDLLRQITSLSKIDVVQTQLQSALSQIKGISHFNAIVPRVLPFLEIYLTLVEDNATTLVYWTKALFKLDYVLCSLLQTLCTKGFCAPPDEADGNDEAGGEETAADGVGLGEGKEIEDESQVEGLQNEQQDADQEQPGPEDEQGAIEMSEEFGSDDEADSDTNLDAGDPEAIDEKLWGDEAGPESKDNDEKTDQDHSNDAGGKSEMAAAERKDNKKERKDQPKDEGEGEEESPKEEVEMESGEGQEEESEPVGDGAPMDEHVPEANTLDLPDDLDLGEEENGDDVDMKDDLGDESDVMEEDVADEDGRRDNNESMDDDQRMDDESDQNNGQIDELMKEDDTPDNETDDKAGEDDQELPDKTATTDEAPTTNTDNAVSQDTSATDGQAATASSEQKADDEGPERSEENPADAPSDVSDAKGSATLGVKEGSNGSQSEYKEIPNPLRSLGDAMKEIQHRFQEILNASEETTAPRPQPADTGTEPSQLEYLRPDMEEEGMQALAAADEQQVAKLDDLQFADTEDSGAADGAMDVDVPNSREPLPDSNTFEPPAPNDKTSRSQQSDIEGGLIQQGPSSQSSLPVILDPTAPKADIEQAELDHQAEIELHKWRDSGYPESKTESVWRLYESLTHDLAYALCEQLRLILDPTLATRLKGDYRTGKRLNMKKVISYIASDYTKDKIWLRRTKPSQREYQILVAIDDSRSMAESHSIHLAYESLALIGKALGRLESGDVAIAKFGESVELLHGFDEGPFTDQAGAKVISAFRFDQKATNVLSLLDTSLQVMENARERRAMGSSSAADLWQLEIIISDGMCQDHEKLRTVLRRAAEKRIMVVFVILDSLHTAVPAGTTSSIGDSDPSRRSILNMDRAEFKNVDGRMELQLQKYLDSFPFEYYVVLRDVEALPDILSSTLKQFFERIAEE</sequence>
<dbReference type="FunFam" id="3.40.50.300:FF:000142">
    <property type="entry name" value="Midasin"/>
    <property type="match status" value="2"/>
</dbReference>
<feature type="domain" description="VWFA" evidence="11">
    <location>
        <begin position="4656"/>
        <end position="4841"/>
    </location>
</feature>
<dbReference type="InterPro" id="IPR012099">
    <property type="entry name" value="Midasin"/>
</dbReference>